<dbReference type="PANTHER" id="PTHR33337">
    <property type="entry name" value="GFA DOMAIN-CONTAINING PROTEIN"/>
    <property type="match status" value="1"/>
</dbReference>
<keyword evidence="7" id="KW-1185">Reference proteome</keyword>
<sequence length="222" mass="24540">MSVNNSASTSSTPSYADNPSAFPMEGGCCCGYVRYRLEQAPIAVHCCHCTSCQRETGSAFGINVIIEATNLTRLPSAPATIPAQAGAPNIFPPAGPALSSSSSPELIRAQIPQESGEAQNVTHCPKCFTAVWTEYSVGPAVRFVRQGTLDRAWLVQPDLHLYVRSKRDFITLEDGKPQFKEFYDREKVWRPDSLDRWNKILPEIRKYRESRVTTGKTRGSTP</sequence>
<comment type="caution">
    <text evidence="6">The sequence shown here is derived from an EMBL/GenBank/DDBJ whole genome shotgun (WGS) entry which is preliminary data.</text>
</comment>
<protein>
    <recommendedName>
        <fullName evidence="5">CENP-V/GFA domain-containing protein</fullName>
    </recommendedName>
</protein>
<reference evidence="6" key="1">
    <citation type="submission" date="2022-10" db="EMBL/GenBank/DDBJ databases">
        <title>Tapping the CABI collections for fungal endophytes: first genome assemblies for Collariella, Neodidymelliopsis, Ascochyta clinopodiicola, Didymella pomorum, Didymosphaeria variabile, Neocosmospora piperis and Neocucurbitaria cava.</title>
        <authorList>
            <person name="Hill R."/>
        </authorList>
    </citation>
    <scope>NUCLEOTIDE SEQUENCE</scope>
    <source>
        <strain evidence="6">IMI 355082</strain>
    </source>
</reference>
<keyword evidence="4" id="KW-0456">Lyase</keyword>
<name>A0A9W8Z312_9PEZI</name>
<dbReference type="OrthoDB" id="406544at2759"/>
<dbReference type="GO" id="GO:0046872">
    <property type="term" value="F:metal ion binding"/>
    <property type="evidence" value="ECO:0007669"/>
    <property type="project" value="UniProtKB-KW"/>
</dbReference>
<keyword evidence="2" id="KW-0479">Metal-binding</keyword>
<dbReference type="GO" id="GO:0016846">
    <property type="term" value="F:carbon-sulfur lyase activity"/>
    <property type="evidence" value="ECO:0007669"/>
    <property type="project" value="InterPro"/>
</dbReference>
<evidence type="ECO:0000313" key="7">
    <source>
        <dbReference type="Proteomes" id="UP001140453"/>
    </source>
</evidence>
<dbReference type="AlphaFoldDB" id="A0A9W8Z312"/>
<evidence type="ECO:0000256" key="4">
    <source>
        <dbReference type="ARBA" id="ARBA00023239"/>
    </source>
</evidence>
<gene>
    <name evidence="6" type="ORF">N0V93_001062</name>
</gene>
<dbReference type="EMBL" id="JAPEVB010000001">
    <property type="protein sequence ID" value="KAJ4396840.1"/>
    <property type="molecule type" value="Genomic_DNA"/>
</dbReference>
<dbReference type="Proteomes" id="UP001140453">
    <property type="component" value="Unassembled WGS sequence"/>
</dbReference>
<dbReference type="PROSITE" id="PS51891">
    <property type="entry name" value="CENP_V_GFA"/>
    <property type="match status" value="1"/>
</dbReference>
<dbReference type="PANTHER" id="PTHR33337:SF33">
    <property type="entry name" value="CENP-V_GFA DOMAIN-CONTAINING PROTEIN"/>
    <property type="match status" value="1"/>
</dbReference>
<accession>A0A9W8Z312</accession>
<keyword evidence="3" id="KW-0862">Zinc</keyword>
<evidence type="ECO:0000256" key="1">
    <source>
        <dbReference type="ARBA" id="ARBA00005495"/>
    </source>
</evidence>
<comment type="similarity">
    <text evidence="1">Belongs to the Gfa family.</text>
</comment>
<organism evidence="6 7">
    <name type="scientific">Gnomoniopsis smithogilvyi</name>
    <dbReference type="NCBI Taxonomy" id="1191159"/>
    <lineage>
        <taxon>Eukaryota</taxon>
        <taxon>Fungi</taxon>
        <taxon>Dikarya</taxon>
        <taxon>Ascomycota</taxon>
        <taxon>Pezizomycotina</taxon>
        <taxon>Sordariomycetes</taxon>
        <taxon>Sordariomycetidae</taxon>
        <taxon>Diaporthales</taxon>
        <taxon>Gnomoniaceae</taxon>
        <taxon>Gnomoniopsis</taxon>
    </lineage>
</organism>
<evidence type="ECO:0000259" key="5">
    <source>
        <dbReference type="PROSITE" id="PS51891"/>
    </source>
</evidence>
<dbReference type="Gene3D" id="3.90.1590.10">
    <property type="entry name" value="glutathione-dependent formaldehyde- activating enzyme (gfa)"/>
    <property type="match status" value="1"/>
</dbReference>
<evidence type="ECO:0000256" key="3">
    <source>
        <dbReference type="ARBA" id="ARBA00022833"/>
    </source>
</evidence>
<evidence type="ECO:0000313" key="6">
    <source>
        <dbReference type="EMBL" id="KAJ4396840.1"/>
    </source>
</evidence>
<dbReference type="InterPro" id="IPR011057">
    <property type="entry name" value="Mss4-like_sf"/>
</dbReference>
<proteinExistence type="inferred from homology"/>
<feature type="domain" description="CENP-V/GFA" evidence="5">
    <location>
        <begin position="24"/>
        <end position="163"/>
    </location>
</feature>
<dbReference type="Pfam" id="PF04828">
    <property type="entry name" value="GFA"/>
    <property type="match status" value="2"/>
</dbReference>
<evidence type="ECO:0000256" key="2">
    <source>
        <dbReference type="ARBA" id="ARBA00022723"/>
    </source>
</evidence>
<dbReference type="SUPFAM" id="SSF51316">
    <property type="entry name" value="Mss4-like"/>
    <property type="match status" value="1"/>
</dbReference>
<dbReference type="InterPro" id="IPR006913">
    <property type="entry name" value="CENP-V/GFA"/>
</dbReference>